<keyword evidence="4 7" id="KW-0812">Transmembrane</keyword>
<dbReference type="Gene3D" id="3.90.550.10">
    <property type="entry name" value="Spore Coat Polysaccharide Biosynthesis Protein SpsA, Chain A"/>
    <property type="match status" value="1"/>
</dbReference>
<dbReference type="PANTHER" id="PTHR43867">
    <property type="entry name" value="CELLULOSE SYNTHASE CATALYTIC SUBUNIT A [UDP-FORMING]"/>
    <property type="match status" value="1"/>
</dbReference>
<keyword evidence="6 7" id="KW-0472">Membrane</keyword>
<evidence type="ECO:0000256" key="7">
    <source>
        <dbReference type="SAM" id="Phobius"/>
    </source>
</evidence>
<dbReference type="InterPro" id="IPR050321">
    <property type="entry name" value="Glycosyltr_2/OpgH_subfam"/>
</dbReference>
<evidence type="ECO:0000256" key="3">
    <source>
        <dbReference type="ARBA" id="ARBA00022679"/>
    </source>
</evidence>
<dbReference type="PANTHER" id="PTHR43867:SF2">
    <property type="entry name" value="CELLULOSE SYNTHASE CATALYTIC SUBUNIT A [UDP-FORMING]"/>
    <property type="match status" value="1"/>
</dbReference>
<feature type="transmembrane region" description="Helical" evidence="7">
    <location>
        <begin position="206"/>
        <end position="229"/>
    </location>
</feature>
<reference evidence="11" key="1">
    <citation type="journal article" date="2019" name="Int. J. Syst. Evol. Microbiol.">
        <title>The Global Catalogue of Microorganisms (GCM) 10K type strain sequencing project: providing services to taxonomists for standard genome sequencing and annotation.</title>
        <authorList>
            <consortium name="The Broad Institute Genomics Platform"/>
            <consortium name="The Broad Institute Genome Sequencing Center for Infectious Disease"/>
            <person name="Wu L."/>
            <person name="Ma J."/>
        </authorList>
    </citation>
    <scope>NUCLEOTIDE SEQUENCE [LARGE SCALE GENOMIC DNA]</scope>
    <source>
        <strain evidence="11">KCTC 32465</strain>
    </source>
</reference>
<name>A0ABQ3D2H7_9RHOB</name>
<dbReference type="InterPro" id="IPR001173">
    <property type="entry name" value="Glyco_trans_2-like"/>
</dbReference>
<feature type="domain" description="Glycosyltransferase 2-like" evidence="9">
    <location>
        <begin position="330"/>
        <end position="519"/>
    </location>
</feature>
<keyword evidence="3 10" id="KW-0808">Transferase</keyword>
<evidence type="ECO:0000259" key="8">
    <source>
        <dbReference type="Pfam" id="PF05157"/>
    </source>
</evidence>
<evidence type="ECO:0000256" key="1">
    <source>
        <dbReference type="ARBA" id="ARBA00004141"/>
    </source>
</evidence>
<dbReference type="EMBL" id="BMZF01000005">
    <property type="protein sequence ID" value="GHA55248.1"/>
    <property type="molecule type" value="Genomic_DNA"/>
</dbReference>
<dbReference type="InterPro" id="IPR037257">
    <property type="entry name" value="T2SS_E_N_sf"/>
</dbReference>
<evidence type="ECO:0000256" key="6">
    <source>
        <dbReference type="ARBA" id="ARBA00023136"/>
    </source>
</evidence>
<keyword evidence="11" id="KW-1185">Reference proteome</keyword>
<comment type="caution">
    <text evidence="10">The sequence shown here is derived from an EMBL/GenBank/DDBJ whole genome shotgun (WGS) entry which is preliminary data.</text>
</comment>
<gene>
    <name evidence="10" type="ORF">GCM10008927_21450</name>
</gene>
<dbReference type="SUPFAM" id="SSF160246">
    <property type="entry name" value="EspE N-terminal domain-like"/>
    <property type="match status" value="1"/>
</dbReference>
<feature type="transmembrane region" description="Helical" evidence="7">
    <location>
        <begin position="490"/>
        <end position="512"/>
    </location>
</feature>
<dbReference type="InterPro" id="IPR029044">
    <property type="entry name" value="Nucleotide-diphossugar_trans"/>
</dbReference>
<accession>A0ABQ3D2H7</accession>
<comment type="subcellular location">
    <subcellularLocation>
        <location evidence="1">Membrane</location>
        <topology evidence="1">Multi-pass membrane protein</topology>
    </subcellularLocation>
</comment>
<sequence>MAVARLKSNITETTTGLHQSGAGSVGNVDRISPLALLDALKLHHGANQHISDVARAGKFVQAADMLDNLYQTYDLPFVDLTIENIDPDLGDMFDPTLCLKHVFVPISRSGNTITLALGDPSLRQNIQSLSKNMRFHLRFVSAEPDAVLNHLCETHRDFLTQKARTTCPEKFSCRELLRPHNRRVLLGLAIMFCCLLGYFNHLGTGLVLWIIITLFFNTALKCICMIGYFRQKPRNIRPTLNLPKVSIMIPLLREENIVDRLILRMTRLKYPHSLLEICLVIEENDTMTRAHLNDHILPNWMRVVVVPNDTLQTKPRALNYALDFCQGDIIGVYDAEDAPEENQILTVAAHLQNGPENLACVQAALDYYNTRTNWLSRCFTIEYAILFRVILRGLQHFNLPIPLGGTSVFFKRRAIETLGRWDAHNVTEDAELGMRLYRLGWRCEVTDSTTYEEANYRTIPWIKQRSRWLKGFMVTWLTHMRRPRELIRDLGLGGFLTFNTMLAGTVSAYLSAPIVIPLWLLCLGFDLPIYNAISHGVLLSLIYGFVFTELVLMMLGFVATRAASLRRLTITIPTMVFYWPIGCFAAYKALYELIANPMYWDKTQHGINDQDCDVEIDRLTCGGNPIERAA</sequence>
<keyword evidence="2" id="KW-0328">Glycosyltransferase</keyword>
<dbReference type="RefSeq" id="WP_189640718.1">
    <property type="nucleotide sequence ID" value="NZ_BMZF01000005.1"/>
</dbReference>
<evidence type="ECO:0000313" key="10">
    <source>
        <dbReference type="EMBL" id="GHA55248.1"/>
    </source>
</evidence>
<dbReference type="InterPro" id="IPR007831">
    <property type="entry name" value="T2SS_GspE_N"/>
</dbReference>
<evidence type="ECO:0000256" key="2">
    <source>
        <dbReference type="ARBA" id="ARBA00022676"/>
    </source>
</evidence>
<dbReference type="Proteomes" id="UP000634455">
    <property type="component" value="Unassembled WGS sequence"/>
</dbReference>
<evidence type="ECO:0000259" key="9">
    <source>
        <dbReference type="Pfam" id="PF13632"/>
    </source>
</evidence>
<dbReference type="SUPFAM" id="SSF53448">
    <property type="entry name" value="Nucleotide-diphospho-sugar transferases"/>
    <property type="match status" value="1"/>
</dbReference>
<dbReference type="Pfam" id="PF13632">
    <property type="entry name" value="Glyco_trans_2_3"/>
    <property type="match status" value="1"/>
</dbReference>
<feature type="transmembrane region" description="Helical" evidence="7">
    <location>
        <begin position="184"/>
        <end position="200"/>
    </location>
</feature>
<proteinExistence type="predicted"/>
<feature type="transmembrane region" description="Helical" evidence="7">
    <location>
        <begin position="532"/>
        <end position="558"/>
    </location>
</feature>
<keyword evidence="5 7" id="KW-1133">Transmembrane helix</keyword>
<dbReference type="GO" id="GO:0016740">
    <property type="term" value="F:transferase activity"/>
    <property type="evidence" value="ECO:0007669"/>
    <property type="project" value="UniProtKB-KW"/>
</dbReference>
<evidence type="ECO:0000256" key="5">
    <source>
        <dbReference type="ARBA" id="ARBA00022989"/>
    </source>
</evidence>
<evidence type="ECO:0000256" key="4">
    <source>
        <dbReference type="ARBA" id="ARBA00022692"/>
    </source>
</evidence>
<dbReference type="Pfam" id="PF05157">
    <property type="entry name" value="MshEN"/>
    <property type="match status" value="1"/>
</dbReference>
<protein>
    <submittedName>
        <fullName evidence="10">Glycosyl transferase</fullName>
    </submittedName>
</protein>
<evidence type="ECO:0000313" key="11">
    <source>
        <dbReference type="Proteomes" id="UP000634455"/>
    </source>
</evidence>
<organism evidence="10 11">
    <name type="scientific">Paramylibacter ulvae</name>
    <dbReference type="NCBI Taxonomy" id="1651968"/>
    <lineage>
        <taxon>Bacteria</taxon>
        <taxon>Pseudomonadati</taxon>
        <taxon>Pseudomonadota</taxon>
        <taxon>Alphaproteobacteria</taxon>
        <taxon>Rhodobacterales</taxon>
        <taxon>Paracoccaceae</taxon>
        <taxon>Paramylibacter</taxon>
    </lineage>
</organism>
<feature type="domain" description="Type II secretion system protein GspE N-terminal" evidence="8">
    <location>
        <begin position="73"/>
        <end position="152"/>
    </location>
</feature>